<evidence type="ECO:0000256" key="6">
    <source>
        <dbReference type="ARBA" id="ARBA00022723"/>
    </source>
</evidence>
<dbReference type="Gene3D" id="1.10.150.20">
    <property type="entry name" value="5' to 3' exonuclease, C-terminal subdomain"/>
    <property type="match status" value="2"/>
</dbReference>
<feature type="binding site" evidence="15">
    <location>
        <position position="114"/>
    </location>
    <ligand>
        <name>NAD(+)</name>
        <dbReference type="ChEBI" id="CHEBI:57540"/>
    </ligand>
</feature>
<dbReference type="PANTHER" id="PTHR23389:SF9">
    <property type="entry name" value="DNA LIGASE"/>
    <property type="match status" value="1"/>
</dbReference>
<comment type="caution">
    <text evidence="18">The sequence shown here is derived from an EMBL/GenBank/DDBJ whole genome shotgun (WGS) entry which is preliminary data.</text>
</comment>
<dbReference type="InterPro" id="IPR036420">
    <property type="entry name" value="BRCT_dom_sf"/>
</dbReference>
<dbReference type="FunFam" id="3.40.50.10190:FF:000054">
    <property type="entry name" value="DNA ligase"/>
    <property type="match status" value="1"/>
</dbReference>
<dbReference type="PROSITE" id="PS01055">
    <property type="entry name" value="DNA_LIGASE_N1"/>
    <property type="match status" value="1"/>
</dbReference>
<dbReference type="Pfam" id="PF03119">
    <property type="entry name" value="DNA_ligase_ZBD"/>
    <property type="match status" value="1"/>
</dbReference>
<dbReference type="Gene3D" id="3.40.50.10190">
    <property type="entry name" value="BRCT domain"/>
    <property type="match status" value="1"/>
</dbReference>
<dbReference type="FunFam" id="1.10.287.610:FF:000002">
    <property type="entry name" value="DNA ligase"/>
    <property type="match status" value="1"/>
</dbReference>
<dbReference type="InterPro" id="IPR003583">
    <property type="entry name" value="Hlx-hairpin-Hlx_DNA-bd_motif"/>
</dbReference>
<dbReference type="CDD" id="cd17748">
    <property type="entry name" value="BRCT_DNA_ligase_like"/>
    <property type="match status" value="1"/>
</dbReference>
<evidence type="ECO:0000313" key="18">
    <source>
        <dbReference type="EMBL" id="TCS95901.1"/>
    </source>
</evidence>
<dbReference type="Pfam" id="PF12826">
    <property type="entry name" value="HHH_2"/>
    <property type="match status" value="1"/>
</dbReference>
<evidence type="ECO:0000313" key="19">
    <source>
        <dbReference type="Proteomes" id="UP000294937"/>
    </source>
</evidence>
<dbReference type="SUPFAM" id="SSF50249">
    <property type="entry name" value="Nucleic acid-binding proteins"/>
    <property type="match status" value="1"/>
</dbReference>
<evidence type="ECO:0000256" key="8">
    <source>
        <dbReference type="ARBA" id="ARBA00022833"/>
    </source>
</evidence>
<feature type="binding site" evidence="15">
    <location>
        <begin position="83"/>
        <end position="84"/>
    </location>
    <ligand>
        <name>NAD(+)</name>
        <dbReference type="ChEBI" id="CHEBI:57540"/>
    </ligand>
</feature>
<protein>
    <recommendedName>
        <fullName evidence="3 15">DNA ligase</fullName>
        <ecNumber evidence="2 15">6.5.1.2</ecNumber>
    </recommendedName>
    <alternativeName>
        <fullName evidence="15">Polydeoxyribonucleotide synthase [NAD(+)]</fullName>
    </alternativeName>
</protein>
<keyword evidence="11 15" id="KW-0234">DNA repair</keyword>
<dbReference type="GO" id="GO:0003677">
    <property type="term" value="F:DNA binding"/>
    <property type="evidence" value="ECO:0007669"/>
    <property type="project" value="InterPro"/>
</dbReference>
<comment type="catalytic activity">
    <reaction evidence="13 15 16">
        <text>NAD(+) + (deoxyribonucleotide)n-3'-hydroxyl + 5'-phospho-(deoxyribonucleotide)m = (deoxyribonucleotide)n+m + AMP + beta-nicotinamide D-nucleotide.</text>
        <dbReference type="EC" id="6.5.1.2"/>
    </reaction>
</comment>
<evidence type="ECO:0000256" key="5">
    <source>
        <dbReference type="ARBA" id="ARBA00022705"/>
    </source>
</evidence>
<dbReference type="InterPro" id="IPR013840">
    <property type="entry name" value="DNAligase_N"/>
</dbReference>
<dbReference type="SUPFAM" id="SSF52113">
    <property type="entry name" value="BRCT domain"/>
    <property type="match status" value="1"/>
</dbReference>
<dbReference type="InterPro" id="IPR041663">
    <property type="entry name" value="DisA/LigA_HHH"/>
</dbReference>
<feature type="active site" description="N6-AMP-lysine intermediate" evidence="15">
    <location>
        <position position="116"/>
    </location>
</feature>
<dbReference type="PIRSF" id="PIRSF001604">
    <property type="entry name" value="LigA"/>
    <property type="match status" value="1"/>
</dbReference>
<keyword evidence="12 15" id="KW-0464">Manganese</keyword>
<dbReference type="FunFam" id="3.30.470.30:FF:000001">
    <property type="entry name" value="DNA ligase"/>
    <property type="match status" value="1"/>
</dbReference>
<evidence type="ECO:0000256" key="10">
    <source>
        <dbReference type="ARBA" id="ARBA00023027"/>
    </source>
</evidence>
<keyword evidence="8 15" id="KW-0862">Zinc</keyword>
<evidence type="ECO:0000256" key="3">
    <source>
        <dbReference type="ARBA" id="ARBA00013308"/>
    </source>
</evidence>
<dbReference type="EC" id="6.5.1.2" evidence="2 15"/>
<proteinExistence type="inferred from homology"/>
<dbReference type="FunFam" id="1.10.150.20:FF:000007">
    <property type="entry name" value="DNA ligase"/>
    <property type="match status" value="1"/>
</dbReference>
<evidence type="ECO:0000256" key="12">
    <source>
        <dbReference type="ARBA" id="ARBA00023211"/>
    </source>
</evidence>
<dbReference type="Pfam" id="PF01653">
    <property type="entry name" value="DNA_ligase_aden"/>
    <property type="match status" value="1"/>
</dbReference>
<keyword evidence="6 15" id="KW-0479">Metal-binding</keyword>
<dbReference type="NCBIfam" id="NF005932">
    <property type="entry name" value="PRK07956.1"/>
    <property type="match status" value="1"/>
</dbReference>
<dbReference type="InterPro" id="IPR001357">
    <property type="entry name" value="BRCT_dom"/>
</dbReference>
<dbReference type="InterPro" id="IPR018239">
    <property type="entry name" value="DNA_ligase_AS"/>
</dbReference>
<comment type="function">
    <text evidence="1 15">DNA ligase that catalyzes the formation of phosphodiester linkages between 5'-phosphoryl and 3'-hydroxyl groups in double-stranded DNA using NAD as a coenzyme and as the energy source for the reaction. It is essential for DNA replication and repair of damaged DNA.</text>
</comment>
<keyword evidence="5 15" id="KW-0235">DNA replication</keyword>
<dbReference type="NCBIfam" id="TIGR00575">
    <property type="entry name" value="dnlj"/>
    <property type="match status" value="1"/>
</dbReference>
<dbReference type="GO" id="GO:0006281">
    <property type="term" value="P:DNA repair"/>
    <property type="evidence" value="ECO:0007669"/>
    <property type="project" value="UniProtKB-KW"/>
</dbReference>
<gene>
    <name evidence="15" type="primary">ligA</name>
    <name evidence="18" type="ORF">EDD58_102483</name>
</gene>
<feature type="binding site" evidence="15">
    <location>
        <begin position="34"/>
        <end position="38"/>
    </location>
    <ligand>
        <name>NAD(+)</name>
        <dbReference type="ChEBI" id="CHEBI:57540"/>
    </ligand>
</feature>
<feature type="binding site" evidence="15">
    <location>
        <position position="171"/>
    </location>
    <ligand>
        <name>NAD(+)</name>
        <dbReference type="ChEBI" id="CHEBI:57540"/>
    </ligand>
</feature>
<dbReference type="SUPFAM" id="SSF47781">
    <property type="entry name" value="RuvA domain 2-like"/>
    <property type="match status" value="1"/>
</dbReference>
<dbReference type="InterPro" id="IPR001679">
    <property type="entry name" value="DNA_ligase"/>
</dbReference>
<evidence type="ECO:0000256" key="14">
    <source>
        <dbReference type="ARBA" id="ARBA00060881"/>
    </source>
</evidence>
<feature type="binding site" evidence="15">
    <location>
        <position position="423"/>
    </location>
    <ligand>
        <name>Zn(2+)</name>
        <dbReference type="ChEBI" id="CHEBI:29105"/>
    </ligand>
</feature>
<dbReference type="PROSITE" id="PS01056">
    <property type="entry name" value="DNA_LIGASE_N2"/>
    <property type="match status" value="1"/>
</dbReference>
<evidence type="ECO:0000256" key="11">
    <source>
        <dbReference type="ARBA" id="ARBA00023204"/>
    </source>
</evidence>
<evidence type="ECO:0000256" key="16">
    <source>
        <dbReference type="RuleBase" id="RU000618"/>
    </source>
</evidence>
<sequence length="675" mass="75926">MNVSDAKRRIEELRELLQEHNYRYYVLDDPIISDSQYDQWLKELNALEAEHPEWITPDSPTQRVGAEPLPFFEKVEHLSPMLSLGNAFNEQDLREFDERVRKATDHPRISYVCELKIDGLAVSLRYEEGKFVQGSTRGDGVIGEDITQNLKTIRSLPLRLNEPVTLEVRGEAYMPRKAFERLNTERERKGEPLFANPRNAGAGSLRQLDPRLAAERSLDIFLYGIGELKGKTFATHTESLDYLAQCGLKVNPERRTVNQFEEVLDYIAYWSEHRAELGYEIDGIVIKVDDLKLREQMGNTAKSPRWAIAYKFPAEEVSTVLKAIDLNIGRTGVVTPTAILEPVSLAGTTVQRATLHNEDFIRDKEIMIGDHVIIKKAGDIIPEVVSVLKERRTGAEQIFDMPTECPECHSQLVRLEEEVALRCINPQCPAQTREGIIHFVSRGAMNIEGVGEKVVTQLFQHGLVRGVADLYFLKKEDLLSLERMGERSVQNLLTAIEASKENSLERLLFGLGIRFVGSKGARILAEHFKTMDAMLEATEEELIQIEEIGPKVADSVVTYLEKPEVRKMIHRLQEAGVNMEFQGATPLAPEILAEEHLFTGKTIVITGTLERMSRNEAKELLESLGANVTGSVSKKTDYVIAGEKAGSKLDKANKLGVTVLNEEEFVAQLPELVKG</sequence>
<dbReference type="FunFam" id="2.40.50.140:FF:000012">
    <property type="entry name" value="DNA ligase"/>
    <property type="match status" value="1"/>
</dbReference>
<feature type="binding site" evidence="15">
    <location>
        <position position="408"/>
    </location>
    <ligand>
        <name>Zn(2+)</name>
        <dbReference type="ChEBI" id="CHEBI:29105"/>
    </ligand>
</feature>
<keyword evidence="10 15" id="KW-0520">NAD</keyword>
<feature type="binding site" evidence="15">
    <location>
        <position position="428"/>
    </location>
    <ligand>
        <name>Zn(2+)</name>
        <dbReference type="ChEBI" id="CHEBI:29105"/>
    </ligand>
</feature>
<evidence type="ECO:0000256" key="1">
    <source>
        <dbReference type="ARBA" id="ARBA00004067"/>
    </source>
</evidence>
<dbReference type="GO" id="GO:0006260">
    <property type="term" value="P:DNA replication"/>
    <property type="evidence" value="ECO:0007669"/>
    <property type="project" value="UniProtKB-KW"/>
</dbReference>
<dbReference type="Gene3D" id="2.40.50.140">
    <property type="entry name" value="Nucleic acid-binding proteins"/>
    <property type="match status" value="1"/>
</dbReference>
<evidence type="ECO:0000256" key="15">
    <source>
        <dbReference type="HAMAP-Rule" id="MF_01588"/>
    </source>
</evidence>
<evidence type="ECO:0000256" key="13">
    <source>
        <dbReference type="ARBA" id="ARBA00034005"/>
    </source>
</evidence>
<dbReference type="Gene3D" id="3.30.470.30">
    <property type="entry name" value="DNA ligase/mRNA capping enzyme"/>
    <property type="match status" value="1"/>
</dbReference>
<dbReference type="Pfam" id="PF00533">
    <property type="entry name" value="BRCT"/>
    <property type="match status" value="1"/>
</dbReference>
<dbReference type="Pfam" id="PF03120">
    <property type="entry name" value="OB_DNA_ligase"/>
    <property type="match status" value="1"/>
</dbReference>
<dbReference type="Gene3D" id="1.10.287.610">
    <property type="entry name" value="Helix hairpin bin"/>
    <property type="match status" value="1"/>
</dbReference>
<accession>A0A4R3L7H4</accession>
<keyword evidence="9 15" id="KW-0460">Magnesium</keyword>
<dbReference type="InterPro" id="IPR013839">
    <property type="entry name" value="DNAligase_adenylation"/>
</dbReference>
<feature type="binding site" evidence="15">
    <location>
        <position position="311"/>
    </location>
    <ligand>
        <name>NAD(+)</name>
        <dbReference type="ChEBI" id="CHEBI:57540"/>
    </ligand>
</feature>
<dbReference type="GO" id="GO:0046872">
    <property type="term" value="F:metal ion binding"/>
    <property type="evidence" value="ECO:0007669"/>
    <property type="project" value="UniProtKB-KW"/>
</dbReference>
<dbReference type="PANTHER" id="PTHR23389">
    <property type="entry name" value="CHROMOSOME TRANSMISSION FIDELITY FACTOR 18"/>
    <property type="match status" value="1"/>
</dbReference>
<keyword evidence="7 15" id="KW-0227">DNA damage</keyword>
<dbReference type="PROSITE" id="PS50172">
    <property type="entry name" value="BRCT"/>
    <property type="match status" value="1"/>
</dbReference>
<dbReference type="Pfam" id="PF14520">
    <property type="entry name" value="HHH_5"/>
    <property type="match status" value="1"/>
</dbReference>
<organism evidence="18 19">
    <name type="scientific">Hazenella coriacea</name>
    <dbReference type="NCBI Taxonomy" id="1179467"/>
    <lineage>
        <taxon>Bacteria</taxon>
        <taxon>Bacillati</taxon>
        <taxon>Bacillota</taxon>
        <taxon>Bacilli</taxon>
        <taxon>Bacillales</taxon>
        <taxon>Thermoactinomycetaceae</taxon>
        <taxon>Hazenella</taxon>
    </lineage>
</organism>
<dbReference type="FunFam" id="1.10.150.20:FF:000006">
    <property type="entry name" value="DNA ligase"/>
    <property type="match status" value="1"/>
</dbReference>
<keyword evidence="19" id="KW-1185">Reference proteome</keyword>
<dbReference type="AlphaFoldDB" id="A0A4R3L7H4"/>
<dbReference type="Pfam" id="PF22745">
    <property type="entry name" value="Nlig-Ia"/>
    <property type="match status" value="1"/>
</dbReference>
<dbReference type="InterPro" id="IPR010994">
    <property type="entry name" value="RuvA_2-like"/>
</dbReference>
<feature type="binding site" evidence="15">
    <location>
        <position position="287"/>
    </location>
    <ligand>
        <name>NAD(+)</name>
        <dbReference type="ChEBI" id="CHEBI:57540"/>
    </ligand>
</feature>
<keyword evidence="4 15" id="KW-0436">Ligase</keyword>
<comment type="cofactor">
    <cofactor evidence="15">
        <name>Mg(2+)</name>
        <dbReference type="ChEBI" id="CHEBI:18420"/>
    </cofactor>
    <cofactor evidence="15">
        <name>Mn(2+)</name>
        <dbReference type="ChEBI" id="CHEBI:29035"/>
    </cofactor>
</comment>
<name>A0A4R3L7H4_9BACL</name>
<feature type="binding site" evidence="15">
    <location>
        <position position="405"/>
    </location>
    <ligand>
        <name>Zn(2+)</name>
        <dbReference type="ChEBI" id="CHEBI:29105"/>
    </ligand>
</feature>
<dbReference type="SMART" id="SM00532">
    <property type="entry name" value="LIGANc"/>
    <property type="match status" value="1"/>
</dbReference>
<dbReference type="GO" id="GO:0003911">
    <property type="term" value="F:DNA ligase (NAD+) activity"/>
    <property type="evidence" value="ECO:0007669"/>
    <property type="project" value="UniProtKB-UniRule"/>
</dbReference>
<dbReference type="SMART" id="SM00278">
    <property type="entry name" value="HhH1"/>
    <property type="match status" value="3"/>
</dbReference>
<comment type="similarity">
    <text evidence="14 15">Belongs to the NAD-dependent DNA ligase family. LigA subfamily.</text>
</comment>
<feature type="binding site" evidence="15">
    <location>
        <position position="137"/>
    </location>
    <ligand>
        <name>NAD(+)</name>
        <dbReference type="ChEBI" id="CHEBI:57540"/>
    </ligand>
</feature>
<feature type="domain" description="BRCT" evidence="17">
    <location>
        <begin position="593"/>
        <end position="663"/>
    </location>
</feature>
<dbReference type="Gene3D" id="6.20.10.30">
    <property type="match status" value="1"/>
</dbReference>
<dbReference type="SMART" id="SM00292">
    <property type="entry name" value="BRCT"/>
    <property type="match status" value="1"/>
</dbReference>
<evidence type="ECO:0000256" key="4">
    <source>
        <dbReference type="ARBA" id="ARBA00022598"/>
    </source>
</evidence>
<reference evidence="18 19" key="1">
    <citation type="submission" date="2019-03" db="EMBL/GenBank/DDBJ databases">
        <title>Genomic Encyclopedia of Type Strains, Phase IV (KMG-IV): sequencing the most valuable type-strain genomes for metagenomic binning, comparative biology and taxonomic classification.</title>
        <authorList>
            <person name="Goeker M."/>
        </authorList>
    </citation>
    <scope>NUCLEOTIDE SEQUENCE [LARGE SCALE GENOMIC DNA]</scope>
    <source>
        <strain evidence="18 19">DSM 45707</strain>
    </source>
</reference>
<dbReference type="InterPro" id="IPR004150">
    <property type="entry name" value="NAD_DNA_ligase_OB"/>
</dbReference>
<dbReference type="CDD" id="cd00114">
    <property type="entry name" value="LIGANc"/>
    <property type="match status" value="1"/>
</dbReference>
<evidence type="ECO:0000259" key="17">
    <source>
        <dbReference type="PROSITE" id="PS50172"/>
    </source>
</evidence>
<evidence type="ECO:0000256" key="7">
    <source>
        <dbReference type="ARBA" id="ARBA00022763"/>
    </source>
</evidence>
<dbReference type="InterPro" id="IPR004149">
    <property type="entry name" value="Znf_DNAligase_C4"/>
</dbReference>
<dbReference type="InterPro" id="IPR033136">
    <property type="entry name" value="DNA_ligase_CS"/>
</dbReference>
<evidence type="ECO:0000256" key="9">
    <source>
        <dbReference type="ARBA" id="ARBA00022842"/>
    </source>
</evidence>
<evidence type="ECO:0000256" key="2">
    <source>
        <dbReference type="ARBA" id="ARBA00012722"/>
    </source>
</evidence>
<dbReference type="SUPFAM" id="SSF56091">
    <property type="entry name" value="DNA ligase/mRNA capping enzyme, catalytic domain"/>
    <property type="match status" value="1"/>
</dbReference>
<dbReference type="GO" id="GO:0005829">
    <property type="term" value="C:cytosol"/>
    <property type="evidence" value="ECO:0007669"/>
    <property type="project" value="TreeGrafter"/>
</dbReference>
<dbReference type="Proteomes" id="UP000294937">
    <property type="component" value="Unassembled WGS sequence"/>
</dbReference>
<dbReference type="HAMAP" id="MF_01588">
    <property type="entry name" value="DNA_ligase_A"/>
    <property type="match status" value="1"/>
</dbReference>
<dbReference type="EMBL" id="SMAG01000002">
    <property type="protein sequence ID" value="TCS95901.1"/>
    <property type="molecule type" value="Genomic_DNA"/>
</dbReference>
<dbReference type="InterPro" id="IPR012340">
    <property type="entry name" value="NA-bd_OB-fold"/>
</dbReference>